<evidence type="ECO:0000256" key="5">
    <source>
        <dbReference type="SAM" id="MobiDB-lite"/>
    </source>
</evidence>
<evidence type="ECO:0000256" key="2">
    <source>
        <dbReference type="ARBA" id="ARBA00022692"/>
    </source>
</evidence>
<comment type="caution">
    <text evidence="6">The sequence shown here is derived from an EMBL/GenBank/DDBJ whole genome shotgun (WGS) entry which is preliminary data.</text>
</comment>
<organism evidence="6 7">
    <name type="scientific">Microcystis aeruginosa Ma_QC_Ch_20071001_S25D</name>
    <dbReference type="NCBI Taxonomy" id="2486250"/>
    <lineage>
        <taxon>Bacteria</taxon>
        <taxon>Bacillati</taxon>
        <taxon>Cyanobacteriota</taxon>
        <taxon>Cyanophyceae</taxon>
        <taxon>Oscillatoriophycideae</taxon>
        <taxon>Chroococcales</taxon>
        <taxon>Microcystaceae</taxon>
        <taxon>Microcystis</taxon>
    </lineage>
</organism>
<comment type="subcellular location">
    <subcellularLocation>
        <location evidence="1">Membrane</location>
        <topology evidence="1">Multi-pass membrane protein</topology>
    </subcellularLocation>
</comment>
<protein>
    <submittedName>
        <fullName evidence="6">DUF697 domain-containing protein</fullName>
    </submittedName>
</protein>
<keyword evidence="2" id="KW-0812">Transmembrane</keyword>
<dbReference type="Proteomes" id="UP000316958">
    <property type="component" value="Unassembled WGS sequence"/>
</dbReference>
<gene>
    <name evidence="6" type="ORF">EWV57_19995</name>
</gene>
<keyword evidence="3" id="KW-1133">Transmembrane helix</keyword>
<evidence type="ECO:0000313" key="6">
    <source>
        <dbReference type="EMBL" id="TRU45706.1"/>
    </source>
</evidence>
<feature type="region of interest" description="Disordered" evidence="5">
    <location>
        <begin position="125"/>
        <end position="145"/>
    </location>
</feature>
<dbReference type="GO" id="GO:0016020">
    <property type="term" value="C:membrane"/>
    <property type="evidence" value="ECO:0007669"/>
    <property type="project" value="UniProtKB-SubCell"/>
</dbReference>
<dbReference type="EMBL" id="SFBE01000335">
    <property type="protein sequence ID" value="TRU45706.1"/>
    <property type="molecule type" value="Genomic_DNA"/>
</dbReference>
<evidence type="ECO:0000256" key="3">
    <source>
        <dbReference type="ARBA" id="ARBA00022989"/>
    </source>
</evidence>
<dbReference type="Pfam" id="PF05128">
    <property type="entry name" value="DUF697"/>
    <property type="match status" value="1"/>
</dbReference>
<dbReference type="InterPro" id="IPR021147">
    <property type="entry name" value="DUF697"/>
</dbReference>
<feature type="compositionally biased region" description="Basic and acidic residues" evidence="5">
    <location>
        <begin position="125"/>
        <end position="138"/>
    </location>
</feature>
<name>A0A552FG51_MICAE</name>
<accession>A0A552FG51</accession>
<proteinExistence type="predicted"/>
<evidence type="ECO:0000313" key="7">
    <source>
        <dbReference type="Proteomes" id="UP000316958"/>
    </source>
</evidence>
<sequence>MFTNESQRKEMAKEARQISAWAAAAIAPMPIPFADIWTITPVQMLMVRAIGNIYGYKIDAKTVKEMLAVVGGGMLGQQICLALFKIGLPGAGGFGGAAFVFFWTHGIGNAAEPYFQSGMTATNEDRAAARKEGMKQAKNETPLND</sequence>
<dbReference type="AlphaFoldDB" id="A0A552FG51"/>
<evidence type="ECO:0000256" key="1">
    <source>
        <dbReference type="ARBA" id="ARBA00004141"/>
    </source>
</evidence>
<evidence type="ECO:0000256" key="4">
    <source>
        <dbReference type="ARBA" id="ARBA00023136"/>
    </source>
</evidence>
<keyword evidence="4" id="KW-0472">Membrane</keyword>
<reference evidence="6 7" key="1">
    <citation type="submission" date="2019-01" db="EMBL/GenBank/DDBJ databases">
        <title>Coherence of Microcystis species and biogeography revealed through population genomics.</title>
        <authorList>
            <person name="Perez-Carrascal O.M."/>
            <person name="Terrat Y."/>
            <person name="Giani A."/>
            <person name="Fortin N."/>
            <person name="Tromas N."/>
            <person name="Shapiro B.J."/>
        </authorList>
    </citation>
    <scope>NUCLEOTIDE SEQUENCE [LARGE SCALE GENOMIC DNA]</scope>
    <source>
        <strain evidence="6">Ma_QC_Ch_20071001_S25D</strain>
    </source>
</reference>